<dbReference type="AlphaFoldDB" id="A0A9Q1BP38"/>
<dbReference type="GO" id="GO:0005655">
    <property type="term" value="C:nucleolar ribonuclease P complex"/>
    <property type="evidence" value="ECO:0007669"/>
    <property type="project" value="InterPro"/>
</dbReference>
<dbReference type="GO" id="GO:0001650">
    <property type="term" value="C:fibrillar center"/>
    <property type="evidence" value="ECO:0007669"/>
    <property type="project" value="TreeGrafter"/>
</dbReference>
<dbReference type="PANTHER" id="PTHR46948:SF1">
    <property type="entry name" value="RIBONUCLEASE P PROTEIN SUBUNIT P38"/>
    <property type="match status" value="1"/>
</dbReference>
<reference evidence="2" key="1">
    <citation type="submission" date="2021-10" db="EMBL/GenBank/DDBJ databases">
        <title>Tropical sea cucumber genome reveals ecological adaptation and Cuvierian tubules defense mechanism.</title>
        <authorList>
            <person name="Chen T."/>
        </authorList>
    </citation>
    <scope>NUCLEOTIDE SEQUENCE</scope>
    <source>
        <strain evidence="2">Nanhai2018</strain>
        <tissue evidence="2">Muscle</tissue>
    </source>
</reference>
<dbReference type="PANTHER" id="PTHR46948">
    <property type="entry name" value="RIBONUCLEASE P PROTEIN SUBUNIT P38"/>
    <property type="match status" value="1"/>
</dbReference>
<dbReference type="SUPFAM" id="SSF55315">
    <property type="entry name" value="L30e-like"/>
    <property type="match status" value="1"/>
</dbReference>
<proteinExistence type="predicted"/>
<dbReference type="Proteomes" id="UP001152320">
    <property type="component" value="Chromosome 13"/>
</dbReference>
<accession>A0A9Q1BP38</accession>
<name>A0A9Q1BP38_HOLLE</name>
<dbReference type="InterPro" id="IPR029064">
    <property type="entry name" value="Ribosomal_eL30-like_sf"/>
</dbReference>
<dbReference type="InterPro" id="IPR042848">
    <property type="entry name" value="Rpp38"/>
</dbReference>
<dbReference type="EMBL" id="JAIZAY010000013">
    <property type="protein sequence ID" value="KAJ8030206.1"/>
    <property type="molecule type" value="Genomic_DNA"/>
</dbReference>
<sequence length="295" mass="33286">MAGQAQTVPQPARTIRNANQLRITLSSPYVFQTHWAEVNADEKKEILDSLGKRKQKKQTPGCSRQHVTEDQEKDKAVIKALRSVVIIGINQVTKGLEKGQLEAVVLNQPNAHEAVLSEHLKVLSGTRNTPVCVLPGFSERMRKLFSMRHVVAMGFKKCNNRPDHLPAKLYDSIRQISQKIQNVTPVIALPWLHTEEQLFEKVEQYKQLFPSADKKFVSSREPVIAKGEKRKAEETSDVLKRAKVDLEDPFATEETKPSVSKESVKPVIQNIKYHTANILHIIKGGPKKARKKGKK</sequence>
<dbReference type="GO" id="GO:0033204">
    <property type="term" value="F:ribonuclease P RNA binding"/>
    <property type="evidence" value="ECO:0007669"/>
    <property type="project" value="TreeGrafter"/>
</dbReference>
<evidence type="ECO:0000313" key="2">
    <source>
        <dbReference type="EMBL" id="KAJ8030206.1"/>
    </source>
</evidence>
<dbReference type="OrthoDB" id="20109at2759"/>
<organism evidence="2 3">
    <name type="scientific">Holothuria leucospilota</name>
    <name type="common">Black long sea cucumber</name>
    <name type="synonym">Mertensiothuria leucospilota</name>
    <dbReference type="NCBI Taxonomy" id="206669"/>
    <lineage>
        <taxon>Eukaryota</taxon>
        <taxon>Metazoa</taxon>
        <taxon>Echinodermata</taxon>
        <taxon>Eleutherozoa</taxon>
        <taxon>Echinozoa</taxon>
        <taxon>Holothuroidea</taxon>
        <taxon>Aspidochirotacea</taxon>
        <taxon>Aspidochirotida</taxon>
        <taxon>Holothuriidae</taxon>
        <taxon>Holothuria</taxon>
    </lineage>
</organism>
<dbReference type="GO" id="GO:0001682">
    <property type="term" value="P:tRNA 5'-leader removal"/>
    <property type="evidence" value="ECO:0007669"/>
    <property type="project" value="InterPro"/>
</dbReference>
<dbReference type="GO" id="GO:0000172">
    <property type="term" value="C:ribonuclease MRP complex"/>
    <property type="evidence" value="ECO:0007669"/>
    <property type="project" value="InterPro"/>
</dbReference>
<feature type="region of interest" description="Disordered" evidence="1">
    <location>
        <begin position="50"/>
        <end position="70"/>
    </location>
</feature>
<evidence type="ECO:0000256" key="1">
    <source>
        <dbReference type="SAM" id="MobiDB-lite"/>
    </source>
</evidence>
<protein>
    <submittedName>
        <fullName evidence="2">Ribonuclease P protein subunit p38</fullName>
    </submittedName>
</protein>
<evidence type="ECO:0000313" key="3">
    <source>
        <dbReference type="Proteomes" id="UP001152320"/>
    </source>
</evidence>
<gene>
    <name evidence="2" type="ORF">HOLleu_26546</name>
</gene>
<comment type="caution">
    <text evidence="2">The sequence shown here is derived from an EMBL/GenBank/DDBJ whole genome shotgun (WGS) entry which is preliminary data.</text>
</comment>
<dbReference type="GO" id="GO:0004526">
    <property type="term" value="F:ribonuclease P activity"/>
    <property type="evidence" value="ECO:0007669"/>
    <property type="project" value="TreeGrafter"/>
</dbReference>
<keyword evidence="3" id="KW-1185">Reference proteome</keyword>
<dbReference type="Gene3D" id="3.30.1330.30">
    <property type="match status" value="1"/>
</dbReference>